<feature type="domain" description="4'-phosphopantetheinyl transferase" evidence="11">
    <location>
        <begin position="6"/>
        <end position="123"/>
    </location>
</feature>
<keyword evidence="3 10" id="KW-0479">Metal-binding</keyword>
<evidence type="ECO:0000256" key="10">
    <source>
        <dbReference type="HAMAP-Rule" id="MF_00101"/>
    </source>
</evidence>
<dbReference type="SUPFAM" id="SSF56214">
    <property type="entry name" value="4'-phosphopantetheinyl transferase"/>
    <property type="match status" value="1"/>
</dbReference>
<protein>
    <recommendedName>
        <fullName evidence="10">Holo-[acyl-carrier-protein] synthase</fullName>
        <shortName evidence="10">Holo-ACP synthase</shortName>
        <ecNumber evidence="10">2.7.8.7</ecNumber>
    </recommendedName>
    <alternativeName>
        <fullName evidence="10">4'-phosphopantetheinyl transferase AcpS</fullName>
    </alternativeName>
</protein>
<feature type="binding site" evidence="10">
    <location>
        <position position="10"/>
    </location>
    <ligand>
        <name>Mg(2+)</name>
        <dbReference type="ChEBI" id="CHEBI:18420"/>
    </ligand>
</feature>
<evidence type="ECO:0000256" key="8">
    <source>
        <dbReference type="ARBA" id="ARBA00050875"/>
    </source>
</evidence>
<evidence type="ECO:0000256" key="7">
    <source>
        <dbReference type="ARBA" id="ARBA00023160"/>
    </source>
</evidence>
<evidence type="ECO:0000256" key="1">
    <source>
        <dbReference type="ARBA" id="ARBA00022516"/>
    </source>
</evidence>
<evidence type="ECO:0000256" key="4">
    <source>
        <dbReference type="ARBA" id="ARBA00022832"/>
    </source>
</evidence>
<comment type="subcellular location">
    <subcellularLocation>
        <location evidence="10">Cytoplasm</location>
    </subcellularLocation>
</comment>
<accession>A0A426QHF2</accession>
<evidence type="ECO:0000259" key="11">
    <source>
        <dbReference type="Pfam" id="PF01648"/>
    </source>
</evidence>
<dbReference type="EMBL" id="QZMU01000001">
    <property type="protein sequence ID" value="RRQ21188.1"/>
    <property type="molecule type" value="Genomic_DNA"/>
</dbReference>
<evidence type="ECO:0000256" key="3">
    <source>
        <dbReference type="ARBA" id="ARBA00022723"/>
    </source>
</evidence>
<reference evidence="12 13" key="1">
    <citation type="journal article" date="2010" name="Int. J. Syst. Evol. Microbiol.">
        <title>Thiohalobacter thiocyanaticus gen. nov., sp. nov., a moderately halophilic, sulfur-oxidizing gammaproteobacterium from hypersaline lakes, that utilizes thiocyanate.</title>
        <authorList>
            <person name="Sorokin D.Y."/>
            <person name="Kovaleva O.L."/>
            <person name="Tourova T.P."/>
            <person name="Muyzer G."/>
        </authorList>
    </citation>
    <scope>NUCLEOTIDE SEQUENCE [LARGE SCALE GENOMIC DNA]</scope>
    <source>
        <strain evidence="12 13">Hrh1</strain>
    </source>
</reference>
<evidence type="ECO:0000313" key="13">
    <source>
        <dbReference type="Proteomes" id="UP000287798"/>
    </source>
</evidence>
<dbReference type="InterPro" id="IPR002582">
    <property type="entry name" value="ACPS"/>
</dbReference>
<dbReference type="GO" id="GO:0005737">
    <property type="term" value="C:cytoplasm"/>
    <property type="evidence" value="ECO:0007669"/>
    <property type="project" value="UniProtKB-SubCell"/>
</dbReference>
<dbReference type="HAMAP" id="MF_00101">
    <property type="entry name" value="AcpS"/>
    <property type="match status" value="1"/>
</dbReference>
<comment type="function">
    <text evidence="10">Transfers the 4'-phosphopantetheine moiety from coenzyme A to a Ser of acyl-carrier-protein.</text>
</comment>
<dbReference type="Gene3D" id="3.90.470.20">
    <property type="entry name" value="4'-phosphopantetheinyl transferase domain"/>
    <property type="match status" value="1"/>
</dbReference>
<dbReference type="GO" id="GO:0008897">
    <property type="term" value="F:holo-[acyl-carrier-protein] synthase activity"/>
    <property type="evidence" value="ECO:0007669"/>
    <property type="project" value="UniProtKB-UniRule"/>
</dbReference>
<keyword evidence="13" id="KW-1185">Reference proteome</keyword>
<evidence type="ECO:0000256" key="5">
    <source>
        <dbReference type="ARBA" id="ARBA00022842"/>
    </source>
</evidence>
<dbReference type="RefSeq" id="WP_125180403.1">
    <property type="nucleotide sequence ID" value="NZ_QZMU01000001.1"/>
</dbReference>
<dbReference type="FunFam" id="3.90.470.20:FF:000001">
    <property type="entry name" value="Holo-[acyl-carrier-protein] synthase"/>
    <property type="match status" value="1"/>
</dbReference>
<dbReference type="OrthoDB" id="517356at2"/>
<feature type="binding site" evidence="10">
    <location>
        <position position="59"/>
    </location>
    <ligand>
        <name>Mg(2+)</name>
        <dbReference type="ChEBI" id="CHEBI:18420"/>
    </ligand>
</feature>
<keyword evidence="2 10" id="KW-0808">Transferase</keyword>
<comment type="caution">
    <text evidence="12">The sequence shown here is derived from an EMBL/GenBank/DDBJ whole genome shotgun (WGS) entry which is preliminary data.</text>
</comment>
<dbReference type="GO" id="GO:0006633">
    <property type="term" value="P:fatty acid biosynthetic process"/>
    <property type="evidence" value="ECO:0007669"/>
    <property type="project" value="UniProtKB-UniRule"/>
</dbReference>
<evidence type="ECO:0000313" key="12">
    <source>
        <dbReference type="EMBL" id="RRQ21188.1"/>
    </source>
</evidence>
<dbReference type="InterPro" id="IPR008278">
    <property type="entry name" value="4-PPantetheinyl_Trfase_dom"/>
</dbReference>
<dbReference type="InterPro" id="IPR004568">
    <property type="entry name" value="Ppantetheine-prot_Trfase_dom"/>
</dbReference>
<dbReference type="NCBIfam" id="TIGR00556">
    <property type="entry name" value="pantethn_trn"/>
    <property type="match status" value="1"/>
</dbReference>
<dbReference type="Proteomes" id="UP000287798">
    <property type="component" value="Unassembled WGS sequence"/>
</dbReference>
<sequence>MGRIHGIGTDIVSIVRMEQALARFGRRFAERILSRAELERFDTCARPAALLAKRFAVKEAVAKAFGTGFRDGLRLQDIEIGHDRNGRPELHYQGAAQRLVRANAVTASHVSIADERDYAIAYVILICE</sequence>
<comment type="similarity">
    <text evidence="10">Belongs to the P-Pant transferase superfamily. AcpS family.</text>
</comment>
<dbReference type="InterPro" id="IPR037143">
    <property type="entry name" value="4-PPantetheinyl_Trfase_dom_sf"/>
</dbReference>
<dbReference type="GO" id="GO:0000287">
    <property type="term" value="F:magnesium ion binding"/>
    <property type="evidence" value="ECO:0007669"/>
    <property type="project" value="UniProtKB-UniRule"/>
</dbReference>
<dbReference type="AlphaFoldDB" id="A0A426QHF2"/>
<evidence type="ECO:0000256" key="9">
    <source>
        <dbReference type="ARBA" id="ARBA00054726"/>
    </source>
</evidence>
<keyword evidence="7 10" id="KW-0275">Fatty acid biosynthesis</keyword>
<gene>
    <name evidence="10" type="primary">acpS</name>
    <name evidence="12" type="ORF">D6C00_03935</name>
</gene>
<comment type="cofactor">
    <cofactor evidence="10">
        <name>Mg(2+)</name>
        <dbReference type="ChEBI" id="CHEBI:18420"/>
    </cofactor>
</comment>
<dbReference type="NCBIfam" id="TIGR00516">
    <property type="entry name" value="acpS"/>
    <property type="match status" value="1"/>
</dbReference>
<dbReference type="Pfam" id="PF01648">
    <property type="entry name" value="ACPS"/>
    <property type="match status" value="1"/>
</dbReference>
<keyword evidence="4 10" id="KW-0276">Fatty acid metabolism</keyword>
<keyword evidence="5 10" id="KW-0460">Magnesium</keyword>
<organism evidence="12 13">
    <name type="scientific">Thiohalobacter thiocyanaticus</name>
    <dbReference type="NCBI Taxonomy" id="585455"/>
    <lineage>
        <taxon>Bacteria</taxon>
        <taxon>Pseudomonadati</taxon>
        <taxon>Pseudomonadota</taxon>
        <taxon>Gammaproteobacteria</taxon>
        <taxon>Thiohalobacterales</taxon>
        <taxon>Thiohalobacteraceae</taxon>
        <taxon>Thiohalobacter</taxon>
    </lineage>
</organism>
<keyword evidence="6 10" id="KW-0443">Lipid metabolism</keyword>
<keyword evidence="10" id="KW-0963">Cytoplasm</keyword>
<evidence type="ECO:0000256" key="2">
    <source>
        <dbReference type="ARBA" id="ARBA00022679"/>
    </source>
</evidence>
<dbReference type="EC" id="2.7.8.7" evidence="10"/>
<proteinExistence type="inferred from homology"/>
<comment type="catalytic activity">
    <reaction evidence="8 10">
        <text>apo-[ACP] + CoA = holo-[ACP] + adenosine 3',5'-bisphosphate + H(+)</text>
        <dbReference type="Rhea" id="RHEA:12068"/>
        <dbReference type="Rhea" id="RHEA-COMP:9685"/>
        <dbReference type="Rhea" id="RHEA-COMP:9690"/>
        <dbReference type="ChEBI" id="CHEBI:15378"/>
        <dbReference type="ChEBI" id="CHEBI:29999"/>
        <dbReference type="ChEBI" id="CHEBI:57287"/>
        <dbReference type="ChEBI" id="CHEBI:58343"/>
        <dbReference type="ChEBI" id="CHEBI:64479"/>
        <dbReference type="EC" id="2.7.8.7"/>
    </reaction>
</comment>
<name>A0A426QHF2_9GAMM</name>
<keyword evidence="1 10" id="KW-0444">Lipid biosynthesis</keyword>
<evidence type="ECO:0000256" key="6">
    <source>
        <dbReference type="ARBA" id="ARBA00023098"/>
    </source>
</evidence>
<comment type="function">
    <text evidence="9">Transfers the 4'-phosphopantetheine moiety from coenzyme A to the 'Ser-36' of acyl-carrier-protein.</text>
</comment>